<dbReference type="GO" id="GO:0015562">
    <property type="term" value="F:efflux transmembrane transporter activity"/>
    <property type="evidence" value="ECO:0007669"/>
    <property type="project" value="TreeGrafter"/>
</dbReference>
<reference evidence="4 5" key="1">
    <citation type="journal article" date="2007" name="Appl. Environ. Microbiol.">
        <title>Rhizobial factors required for stem nodule maturation and maintenance in Sesbania rostrata-Azorhizobium caulinodans ORS571 symbiosis.</title>
        <authorList>
            <person name="Suzuki S."/>
            <person name="Aono T."/>
            <person name="Lee KB."/>
            <person name="Suzuki T."/>
            <person name="Liu CT."/>
            <person name="Miwa H."/>
            <person name="Wakao S."/>
            <person name="Iki T."/>
            <person name="Oyaizu H."/>
        </authorList>
    </citation>
    <scope>NUCLEOTIDE SEQUENCE [LARGE SCALE GENOMIC DNA]</scope>
    <source>
        <strain evidence="5">ATCC 43989 / DSM 5975 / JCM 20966 / LMG 6465 / NBRC 14845 / NCIMB 13405 / ORS 571</strain>
    </source>
</reference>
<dbReference type="SUPFAM" id="SSF111369">
    <property type="entry name" value="HlyD-like secretion proteins"/>
    <property type="match status" value="1"/>
</dbReference>
<reference evidence="4 5" key="5">
    <citation type="journal article" date="2010" name="Appl. Environ. Microbiol.">
        <title>phrR-like gene praR of Azorhizobium caulinodans ORS571 is essential for symbiosis with Sesbania rostrata and is involved in expression of reb genes.</title>
        <authorList>
            <person name="Akiba N."/>
            <person name="Aono T."/>
            <person name="Toyazaki H."/>
            <person name="Sato S."/>
            <person name="Oyaizu H."/>
        </authorList>
    </citation>
    <scope>NUCLEOTIDE SEQUENCE [LARGE SCALE GENOMIC DNA]</scope>
    <source>
        <strain evidence="5">ATCC 43989 / DSM 5975 / JCM 20966 / LMG 6465 / NBRC 14845 / NCIMB 13405 / ORS 571</strain>
    </source>
</reference>
<dbReference type="InterPro" id="IPR058625">
    <property type="entry name" value="MdtA-like_BSH"/>
</dbReference>
<dbReference type="STRING" id="438753.AZC_3996"/>
<dbReference type="PANTHER" id="PTHR30469:SF15">
    <property type="entry name" value="HLYD FAMILY OF SECRETION PROTEINS"/>
    <property type="match status" value="1"/>
</dbReference>
<evidence type="ECO:0000313" key="4">
    <source>
        <dbReference type="EMBL" id="BAF89994.1"/>
    </source>
</evidence>
<sequence>MRRLDSFTTVALGLLTCIGLGIGAWALLGPDESQADPNLSAQSGIVAAARGRVDVEGGLSRILASRDGIVREVRVSEGQRVAAGDLLAELDTRAAAIALRAAEAEVAEAQARRTALDARRTAQLRQTERMRRAAKEQAISPQALDETEAALAALTADLRLGEAALAQATAKMETARYEMEQRQVRAPVAGIVARRNVKAGDVMSGAAMTEMFVLIPDAPLVVKAEIQEPFVRLLRPGMEAEITAESDDQSTGTGRLLRISPFLDTRRTADATERVDVRVADGVLLIDAPNPFMIGQRVYLRFRQASR</sequence>
<dbReference type="KEGG" id="azc:AZC_3996"/>
<organism evidence="4 5">
    <name type="scientific">Azorhizobium caulinodans (strain ATCC 43989 / DSM 5975 / JCM 20966 / LMG 6465 / NBRC 14845 / NCIMB 13405 / ORS 571)</name>
    <dbReference type="NCBI Taxonomy" id="438753"/>
    <lineage>
        <taxon>Bacteria</taxon>
        <taxon>Pseudomonadati</taxon>
        <taxon>Pseudomonadota</taxon>
        <taxon>Alphaproteobacteria</taxon>
        <taxon>Hyphomicrobiales</taxon>
        <taxon>Xanthobacteraceae</taxon>
        <taxon>Azorhizobium</taxon>
    </lineage>
</organism>
<reference evidence="4 5" key="4">
    <citation type="journal article" date="2009" name="Appl. Environ. Microbiol.">
        <title>Comparative genome-wide transcriptional profiling of Azorhizobium caulinodans ORS571 grown under free-living and symbiotic conditions.</title>
        <authorList>
            <person name="Tsukada S."/>
            <person name="Aono T."/>
            <person name="Akiba N."/>
            <person name="Lee KB."/>
            <person name="Liu CT."/>
            <person name="Toyazaki H."/>
            <person name="Oyaizu H."/>
        </authorList>
    </citation>
    <scope>NUCLEOTIDE SEQUENCE [LARGE SCALE GENOMIC DNA]</scope>
    <source>
        <strain evidence="5">ATCC 43989 / DSM 5975 / JCM 20966 / LMG 6465 / NBRC 14845 / NCIMB 13405 / ORS 571</strain>
    </source>
</reference>
<comment type="similarity">
    <text evidence="1">Belongs to the membrane fusion protein (MFP) (TC 8.A.1) family.</text>
</comment>
<protein>
    <recommendedName>
        <fullName evidence="3">Multidrug resistance protein MdtA-like barrel-sandwich hybrid domain-containing protein</fullName>
    </recommendedName>
</protein>
<dbReference type="NCBIfam" id="TIGR01730">
    <property type="entry name" value="RND_mfp"/>
    <property type="match status" value="1"/>
</dbReference>
<dbReference type="EMBL" id="AP009384">
    <property type="protein sequence ID" value="BAF89994.1"/>
    <property type="molecule type" value="Genomic_DNA"/>
</dbReference>
<proteinExistence type="inferred from homology"/>
<dbReference type="Pfam" id="PF25917">
    <property type="entry name" value="BSH_RND"/>
    <property type="match status" value="1"/>
</dbReference>
<dbReference type="eggNOG" id="COG0845">
    <property type="taxonomic scope" value="Bacteria"/>
</dbReference>
<dbReference type="HOGENOM" id="CLU_018816_6_4_5"/>
<feature type="coiled-coil region" evidence="2">
    <location>
        <begin position="92"/>
        <end position="119"/>
    </location>
</feature>
<evidence type="ECO:0000256" key="2">
    <source>
        <dbReference type="SAM" id="Coils"/>
    </source>
</evidence>
<evidence type="ECO:0000313" key="5">
    <source>
        <dbReference type="Proteomes" id="UP000000270"/>
    </source>
</evidence>
<evidence type="ECO:0000256" key="1">
    <source>
        <dbReference type="ARBA" id="ARBA00009477"/>
    </source>
</evidence>
<dbReference type="Proteomes" id="UP000000270">
    <property type="component" value="Chromosome"/>
</dbReference>
<dbReference type="InterPro" id="IPR006143">
    <property type="entry name" value="RND_pump_MFP"/>
</dbReference>
<reference evidence="4 5" key="3">
    <citation type="journal article" date="2008" name="BMC Genomics">
        <title>The genome of the versatile nitrogen fixer Azorhizobium caulinodans ORS571.</title>
        <authorList>
            <person name="Lee KB."/>
            <person name="Backer P.D."/>
            <person name="Aono T."/>
            <person name="Liu CT."/>
            <person name="Suzuki S."/>
            <person name="Suzuki T."/>
            <person name="Kaneko T."/>
            <person name="Yamada M."/>
            <person name="Tabata S."/>
            <person name="Kupfer D.M."/>
            <person name="Najar F.Z."/>
            <person name="Wiley G.B."/>
            <person name="Roe B."/>
            <person name="Binnewies T.T."/>
            <person name="Ussery D.W."/>
            <person name="D'Haeze W."/>
            <person name="Herder J.D."/>
            <person name="Gevers D."/>
            <person name="Vereecke D."/>
            <person name="Holsters M."/>
            <person name="Oyaizu H."/>
        </authorList>
    </citation>
    <scope>NUCLEOTIDE SEQUENCE [LARGE SCALE GENOMIC DNA]</scope>
    <source>
        <strain evidence="5">ATCC 43989 / DSM 5975 / JCM 20966 / LMG 6465 / NBRC 14845 / NCIMB 13405 / ORS 571</strain>
    </source>
</reference>
<dbReference type="PANTHER" id="PTHR30469">
    <property type="entry name" value="MULTIDRUG RESISTANCE PROTEIN MDTA"/>
    <property type="match status" value="1"/>
</dbReference>
<dbReference type="Gene3D" id="2.40.50.100">
    <property type="match status" value="1"/>
</dbReference>
<dbReference type="Gene3D" id="2.40.30.170">
    <property type="match status" value="1"/>
</dbReference>
<accession>A8IL70</accession>
<dbReference type="RefSeq" id="WP_012172516.1">
    <property type="nucleotide sequence ID" value="NC_009937.1"/>
</dbReference>
<keyword evidence="2" id="KW-0175">Coiled coil</keyword>
<dbReference type="GO" id="GO:1990281">
    <property type="term" value="C:efflux pump complex"/>
    <property type="evidence" value="ECO:0007669"/>
    <property type="project" value="TreeGrafter"/>
</dbReference>
<dbReference type="AlphaFoldDB" id="A8IL70"/>
<evidence type="ECO:0000259" key="3">
    <source>
        <dbReference type="Pfam" id="PF25917"/>
    </source>
</evidence>
<dbReference type="Gene3D" id="1.10.287.470">
    <property type="entry name" value="Helix hairpin bin"/>
    <property type="match status" value="1"/>
</dbReference>
<reference evidence="4 5" key="6">
    <citation type="journal article" date="2011" name="Appl. Environ. Microbiol.">
        <title>Involvement of the azorhizobial chromosome partition gene (parA) in the onset of bacteroid differentiation during Sesbania rostrata stem nodule development.</title>
        <authorList>
            <person name="Liu CT."/>
            <person name="Lee KB."/>
            <person name="Wang YS."/>
            <person name="Peng MH."/>
            <person name="Lee KT."/>
            <person name="Suzuki S."/>
            <person name="Suzuki T."/>
            <person name="Oyaizu H."/>
        </authorList>
    </citation>
    <scope>NUCLEOTIDE SEQUENCE [LARGE SCALE GENOMIC DNA]</scope>
    <source>
        <strain evidence="5">ATCC 43989 / DSM 5975 / JCM 20966 / LMG 6465 / NBRC 14845 / NCIMB 13405 / ORS 571</strain>
    </source>
</reference>
<keyword evidence="5" id="KW-1185">Reference proteome</keyword>
<feature type="domain" description="Multidrug resistance protein MdtA-like barrel-sandwich hybrid" evidence="3">
    <location>
        <begin position="67"/>
        <end position="213"/>
    </location>
</feature>
<reference evidence="5" key="2">
    <citation type="submission" date="2007-04" db="EMBL/GenBank/DDBJ databases">
        <title>Complete genome sequence of the nitrogen-fixing bacterium Azorhizobium caulinodans ORS571.</title>
        <authorList>
            <person name="Lee K.B."/>
            <person name="Backer P.D."/>
            <person name="Aono T."/>
            <person name="Liu C.T."/>
            <person name="Suzuki S."/>
            <person name="Suzuki T."/>
            <person name="Kaneko T."/>
            <person name="Yamada M."/>
            <person name="Tabata S."/>
            <person name="Kupfer D.M."/>
            <person name="Najar F.Z."/>
            <person name="Wiley G.B."/>
            <person name="Roe B."/>
            <person name="Binnewies T."/>
            <person name="Ussery D."/>
            <person name="Vereecke D."/>
            <person name="Gevers D."/>
            <person name="Holsters M."/>
            <person name="Oyaizu H."/>
        </authorList>
    </citation>
    <scope>NUCLEOTIDE SEQUENCE [LARGE SCALE GENOMIC DNA]</scope>
    <source>
        <strain evidence="5">ATCC 43989 / DSM 5975 / JCM 20966 / LMG 6465 / NBRC 14845 / NCIMB 13405 / ORS 571</strain>
    </source>
</reference>
<gene>
    <name evidence="4" type="ordered locus">AZC_3996</name>
</gene>
<name>A8IL70_AZOC5</name>